<dbReference type="Gene3D" id="3.10.129.10">
    <property type="entry name" value="Hotdog Thioesterase"/>
    <property type="match status" value="1"/>
</dbReference>
<dbReference type="AlphaFoldDB" id="A0A4Z0QD46"/>
<dbReference type="EMBL" id="SRMB01000002">
    <property type="protein sequence ID" value="TGE27406.1"/>
    <property type="molecule type" value="Genomic_DNA"/>
</dbReference>
<accession>A0A4Z0QD46</accession>
<dbReference type="InterPro" id="IPR029069">
    <property type="entry name" value="HotDog_dom_sf"/>
</dbReference>
<name>A0A4Z0QD46_9BACT</name>
<comment type="similarity">
    <text evidence="1">Belongs to the 4-hydroxybenzoyl-CoA thioesterase family.</text>
</comment>
<sequence>MPAKRRPTRCVPMHSACRSSRNRQSAPFPRTLPLYSIRPTYRTMAAKLLQTPETTYRIHFQDCDMLGHLNNARYLDYFLNAREDHTTEHYALNLGQLAKEEGAGWVITKHHIAYLRPANHGETVRIRTQLIHFDNSNLVVEMQMLSEDGQRLKSVLWSEMAFVRVASATRTDHPDALMDMLDQLDVEDVSYDPDGFDDRVKRLRKQLKRDRSGSDE</sequence>
<organism evidence="3 4">
    <name type="scientific">Hymenobacter metallicola</name>
    <dbReference type="NCBI Taxonomy" id="2563114"/>
    <lineage>
        <taxon>Bacteria</taxon>
        <taxon>Pseudomonadati</taxon>
        <taxon>Bacteroidota</taxon>
        <taxon>Cytophagia</taxon>
        <taxon>Cytophagales</taxon>
        <taxon>Hymenobacteraceae</taxon>
        <taxon>Hymenobacter</taxon>
    </lineage>
</organism>
<keyword evidence="4" id="KW-1185">Reference proteome</keyword>
<dbReference type="Proteomes" id="UP000298471">
    <property type="component" value="Unassembled WGS sequence"/>
</dbReference>
<proteinExistence type="inferred from homology"/>
<dbReference type="PANTHER" id="PTHR31793:SF27">
    <property type="entry name" value="NOVEL THIOESTERASE SUPERFAMILY DOMAIN AND SAPOSIN A-TYPE DOMAIN CONTAINING PROTEIN (0610012H03RIK)"/>
    <property type="match status" value="1"/>
</dbReference>
<keyword evidence="2" id="KW-0378">Hydrolase</keyword>
<reference evidence="3 4" key="1">
    <citation type="submission" date="2019-04" db="EMBL/GenBank/DDBJ databases">
        <authorList>
            <person name="Feng G."/>
            <person name="Zhang J."/>
            <person name="Zhu H."/>
        </authorList>
    </citation>
    <scope>NUCLEOTIDE SEQUENCE [LARGE SCALE GENOMIC DNA]</scope>
    <source>
        <strain evidence="3 4">9PBR-1</strain>
    </source>
</reference>
<gene>
    <name evidence="3" type="ORF">E5K02_13585</name>
</gene>
<protein>
    <submittedName>
        <fullName evidence="3">Acyl-CoA thioesterase</fullName>
    </submittedName>
</protein>
<evidence type="ECO:0000256" key="2">
    <source>
        <dbReference type="ARBA" id="ARBA00022801"/>
    </source>
</evidence>
<evidence type="ECO:0000313" key="3">
    <source>
        <dbReference type="EMBL" id="TGE27406.1"/>
    </source>
</evidence>
<dbReference type="SUPFAM" id="SSF54637">
    <property type="entry name" value="Thioesterase/thiol ester dehydrase-isomerase"/>
    <property type="match status" value="1"/>
</dbReference>
<evidence type="ECO:0000256" key="1">
    <source>
        <dbReference type="ARBA" id="ARBA00005953"/>
    </source>
</evidence>
<comment type="caution">
    <text evidence="3">The sequence shown here is derived from an EMBL/GenBank/DDBJ whole genome shotgun (WGS) entry which is preliminary data.</text>
</comment>
<dbReference type="CDD" id="cd00586">
    <property type="entry name" value="4HBT"/>
    <property type="match status" value="1"/>
</dbReference>
<dbReference type="PANTHER" id="PTHR31793">
    <property type="entry name" value="4-HYDROXYBENZOYL-COA THIOESTERASE FAMILY MEMBER"/>
    <property type="match status" value="1"/>
</dbReference>
<dbReference type="InterPro" id="IPR050563">
    <property type="entry name" value="4-hydroxybenzoyl-CoA_TE"/>
</dbReference>
<dbReference type="Pfam" id="PF13279">
    <property type="entry name" value="4HBT_2"/>
    <property type="match status" value="1"/>
</dbReference>
<evidence type="ECO:0000313" key="4">
    <source>
        <dbReference type="Proteomes" id="UP000298471"/>
    </source>
</evidence>
<dbReference type="OrthoDB" id="9791529at2"/>
<dbReference type="GO" id="GO:0047617">
    <property type="term" value="F:fatty acyl-CoA hydrolase activity"/>
    <property type="evidence" value="ECO:0007669"/>
    <property type="project" value="TreeGrafter"/>
</dbReference>